<dbReference type="SUPFAM" id="SSF81901">
    <property type="entry name" value="HCP-like"/>
    <property type="match status" value="1"/>
</dbReference>
<evidence type="ECO:0000256" key="3">
    <source>
        <dbReference type="PROSITE-ProRule" id="PRU00339"/>
    </source>
</evidence>
<dbReference type="SUPFAM" id="SSF53756">
    <property type="entry name" value="UDP-Glycosyltransferase/glycogen phosphorylase"/>
    <property type="match status" value="1"/>
</dbReference>
<dbReference type="InterPro" id="IPR011990">
    <property type="entry name" value="TPR-like_helical_dom_sf"/>
</dbReference>
<dbReference type="Gene3D" id="3.40.50.2000">
    <property type="entry name" value="Glycogen Phosphorylase B"/>
    <property type="match status" value="1"/>
</dbReference>
<dbReference type="Pfam" id="PF13432">
    <property type="entry name" value="TPR_16"/>
    <property type="match status" value="1"/>
</dbReference>
<proteinExistence type="predicted"/>
<feature type="repeat" description="TPR" evidence="3">
    <location>
        <begin position="167"/>
        <end position="200"/>
    </location>
</feature>
<dbReference type="Pfam" id="PF14559">
    <property type="entry name" value="TPR_19"/>
    <property type="match status" value="1"/>
</dbReference>
<comment type="caution">
    <text evidence="4">The sequence shown here is derived from an EMBL/GenBank/DDBJ whole genome shotgun (WGS) entry which is preliminary data.</text>
</comment>
<evidence type="ECO:0000313" key="4">
    <source>
        <dbReference type="EMBL" id="MBC3880837.1"/>
    </source>
</evidence>
<evidence type="ECO:0000256" key="2">
    <source>
        <dbReference type="ARBA" id="ARBA00022803"/>
    </source>
</evidence>
<evidence type="ECO:0000256" key="1">
    <source>
        <dbReference type="ARBA" id="ARBA00022737"/>
    </source>
</evidence>
<evidence type="ECO:0000313" key="5">
    <source>
        <dbReference type="Proteomes" id="UP000627446"/>
    </source>
</evidence>
<name>A0A923HQX5_9BURK</name>
<dbReference type="InterPro" id="IPR019734">
    <property type="entry name" value="TPR_rpt"/>
</dbReference>
<keyword evidence="5" id="KW-1185">Reference proteome</keyword>
<dbReference type="PROSITE" id="PS50005">
    <property type="entry name" value="TPR"/>
    <property type="match status" value="3"/>
</dbReference>
<dbReference type="SMART" id="SM00028">
    <property type="entry name" value="TPR"/>
    <property type="match status" value="6"/>
</dbReference>
<dbReference type="Proteomes" id="UP000627446">
    <property type="component" value="Unassembled WGS sequence"/>
</dbReference>
<gene>
    <name evidence="4" type="ORF">H8K36_05575</name>
</gene>
<dbReference type="EMBL" id="JACOFZ010000001">
    <property type="protein sequence ID" value="MBC3880837.1"/>
    <property type="molecule type" value="Genomic_DNA"/>
</dbReference>
<accession>A0A923HQX5</accession>
<dbReference type="AlphaFoldDB" id="A0A923HQX5"/>
<keyword evidence="2 3" id="KW-0802">TPR repeat</keyword>
<keyword evidence="1" id="KW-0677">Repeat</keyword>
<dbReference type="PANTHER" id="PTHR44858">
    <property type="entry name" value="TETRATRICOPEPTIDE REPEAT PROTEIN 6"/>
    <property type="match status" value="1"/>
</dbReference>
<organism evidence="4 5">
    <name type="scientific">Undibacterium nitidum</name>
    <dbReference type="NCBI Taxonomy" id="2762298"/>
    <lineage>
        <taxon>Bacteria</taxon>
        <taxon>Pseudomonadati</taxon>
        <taxon>Pseudomonadota</taxon>
        <taxon>Betaproteobacteria</taxon>
        <taxon>Burkholderiales</taxon>
        <taxon>Oxalobacteraceae</taxon>
        <taxon>Undibacterium</taxon>
    </lineage>
</organism>
<reference evidence="4" key="1">
    <citation type="submission" date="2020-08" db="EMBL/GenBank/DDBJ databases">
        <title>Novel species isolated from subtropical streams in China.</title>
        <authorList>
            <person name="Lu H."/>
        </authorList>
    </citation>
    <scope>NUCLEOTIDE SEQUENCE</scope>
    <source>
        <strain evidence="4">LX22W</strain>
    </source>
</reference>
<protein>
    <submittedName>
        <fullName evidence="4">Tetratricopeptide repeat protein</fullName>
    </submittedName>
</protein>
<dbReference type="InterPro" id="IPR050498">
    <property type="entry name" value="Ycf3"/>
</dbReference>
<dbReference type="PANTHER" id="PTHR44858:SF1">
    <property type="entry name" value="UDP-N-ACETYLGLUCOSAMINE--PEPTIDE N-ACETYLGLUCOSAMINYLTRANSFERASE SPINDLY-RELATED"/>
    <property type="match status" value="1"/>
</dbReference>
<sequence>MLKAILNLFSNAKNSNADGASVVTPTSLPDAASLFRQAGEFLDRGDTVSSLDTYLQVIKRDPRFEKAFVMIGYLYKERGNFPQAKDHLIRAIEINPELADANYLLGSIAAAENDAEKMIGYFERSILLDPSQEHIYLELSYALFQLGRGNDAIIQIKRGLEKFPQHVTMLQYLGNFHLSQFQHENAFAAYEQALRLMPDSVELLYNFVICCMALYRFDLALDCLMRIQSIQPDHVMANFEEGMLRLQRGEYERGWRQFEWRWQTPALSAAKFKTFKPKWDGTQSLAGKTIYIRSEQGFGDTIQFCRFIPQLKELGARVVFSTSPLLFELMTQIGGVDSLVNDKQSLPDFDFYCDLMSLPLALDISLHNIPMSSRYLQCPPIQQKRWEKRVLEQGERTKIGVVWSGNPLHTNNHMRSIALSSIMSIFQIDADFTILQKEISASERVELSKYPNVFFYGEEVKDFSDTAALVDAMDIVVTVDTSVAHLSGSMGKPTWVLISCFSDWRWLLGTESSPWYDSVRLFRQNTGEPWEVIVQKLKNELVALKESLAT</sequence>
<dbReference type="RefSeq" id="WP_186914689.1">
    <property type="nucleotide sequence ID" value="NZ_JACOFZ010000001.1"/>
</dbReference>
<feature type="repeat" description="TPR" evidence="3">
    <location>
        <begin position="99"/>
        <end position="132"/>
    </location>
</feature>
<dbReference type="Gene3D" id="1.25.40.10">
    <property type="entry name" value="Tetratricopeptide repeat domain"/>
    <property type="match status" value="1"/>
</dbReference>
<feature type="repeat" description="TPR" evidence="3">
    <location>
        <begin position="65"/>
        <end position="98"/>
    </location>
</feature>